<dbReference type="Gene3D" id="3.40.50.20">
    <property type="match status" value="1"/>
</dbReference>
<dbReference type="InterPro" id="IPR053191">
    <property type="entry name" value="DcsG_Biosynth_Enzyme"/>
</dbReference>
<keyword evidence="1" id="KW-0067">ATP-binding</keyword>
<gene>
    <name evidence="3" type="ORF">CWE21_08605</name>
</gene>
<comment type="caution">
    <text evidence="3">The sequence shown here is derived from an EMBL/GenBank/DDBJ whole genome shotgun (WGS) entry which is preliminary data.</text>
</comment>
<organism evidence="3 4">
    <name type="scientific">Pseudidiomarina aquimaris</name>
    <dbReference type="NCBI Taxonomy" id="641841"/>
    <lineage>
        <taxon>Bacteria</taxon>
        <taxon>Pseudomonadati</taxon>
        <taxon>Pseudomonadota</taxon>
        <taxon>Gammaproteobacteria</taxon>
        <taxon>Alteromonadales</taxon>
        <taxon>Idiomarinaceae</taxon>
        <taxon>Pseudidiomarina</taxon>
    </lineage>
</organism>
<evidence type="ECO:0000259" key="2">
    <source>
        <dbReference type="PROSITE" id="PS50975"/>
    </source>
</evidence>
<dbReference type="GO" id="GO:0005524">
    <property type="term" value="F:ATP binding"/>
    <property type="evidence" value="ECO:0007669"/>
    <property type="project" value="UniProtKB-UniRule"/>
</dbReference>
<dbReference type="GO" id="GO:0003824">
    <property type="term" value="F:catalytic activity"/>
    <property type="evidence" value="ECO:0007669"/>
    <property type="project" value="UniProtKB-ARBA"/>
</dbReference>
<dbReference type="AlphaFoldDB" id="A0A432XEW9"/>
<protein>
    <recommendedName>
        <fullName evidence="2">ATP-grasp domain-containing protein</fullName>
    </recommendedName>
</protein>
<evidence type="ECO:0000313" key="3">
    <source>
        <dbReference type="EMBL" id="RUO47245.1"/>
    </source>
</evidence>
<name>A0A432XEW9_9GAMM</name>
<evidence type="ECO:0000313" key="4">
    <source>
        <dbReference type="Proteomes" id="UP000286678"/>
    </source>
</evidence>
<dbReference type="InterPro" id="IPR013815">
    <property type="entry name" value="ATP_grasp_subdomain_1"/>
</dbReference>
<dbReference type="EMBL" id="PIPT01000006">
    <property type="protein sequence ID" value="RUO47245.1"/>
    <property type="molecule type" value="Genomic_DNA"/>
</dbReference>
<dbReference type="PANTHER" id="PTHR39217:SF1">
    <property type="entry name" value="GLUTATHIONE SYNTHETASE"/>
    <property type="match status" value="1"/>
</dbReference>
<evidence type="ECO:0000256" key="1">
    <source>
        <dbReference type="PROSITE-ProRule" id="PRU00409"/>
    </source>
</evidence>
<feature type="domain" description="ATP-grasp" evidence="2">
    <location>
        <begin position="97"/>
        <end position="291"/>
    </location>
</feature>
<dbReference type="Gene3D" id="3.30.1490.20">
    <property type="entry name" value="ATP-grasp fold, A domain"/>
    <property type="match status" value="1"/>
</dbReference>
<keyword evidence="1" id="KW-0547">Nucleotide-binding</keyword>
<dbReference type="Gene3D" id="3.30.470.20">
    <property type="entry name" value="ATP-grasp fold, B domain"/>
    <property type="match status" value="1"/>
</dbReference>
<dbReference type="InterPro" id="IPR011761">
    <property type="entry name" value="ATP-grasp"/>
</dbReference>
<dbReference type="SUPFAM" id="SSF56059">
    <property type="entry name" value="Glutathione synthetase ATP-binding domain-like"/>
    <property type="match status" value="1"/>
</dbReference>
<accession>A0A432XEW9</accession>
<dbReference type="GO" id="GO:0046872">
    <property type="term" value="F:metal ion binding"/>
    <property type="evidence" value="ECO:0007669"/>
    <property type="project" value="InterPro"/>
</dbReference>
<keyword evidence="4" id="KW-1185">Reference proteome</keyword>
<dbReference type="PROSITE" id="PS50975">
    <property type="entry name" value="ATP_GRASP"/>
    <property type="match status" value="1"/>
</dbReference>
<dbReference type="RefSeq" id="WP_126834033.1">
    <property type="nucleotide sequence ID" value="NZ_PIPT01000006.1"/>
</dbReference>
<proteinExistence type="predicted"/>
<dbReference type="OrthoDB" id="3373978at2"/>
<dbReference type="PANTHER" id="PTHR39217">
    <property type="match status" value="1"/>
</dbReference>
<dbReference type="Proteomes" id="UP000286678">
    <property type="component" value="Unassembled WGS sequence"/>
</dbReference>
<sequence>MNNRIAILSMDSLDGFFSYDHLLEQPFREQGIQVETVSWRDDQCDWNHYDAVIIRTTWDYQDDCDAFLRVLQTIEASSARLMNSLAVTQWNISKTYLKELEATGVPVVPTRWTNHLNVDAIANARSQWPNRELIVKPAVSANADDTFRIPLSETSEALLARIGSLFPAGREVMLQPFLPSIIENGEYSLFYFGGTYSHAIKKRPKNGDFRVQEEHGGTFALATPTAAVKEVAEQALNCVNEDLLYARIDVAMLDDQTPAIIEMELIEPSLYFGVDAESPKRFVQAYLELIKR</sequence>
<reference evidence="4" key="1">
    <citation type="journal article" date="2018" name="Front. Microbiol.">
        <title>Genome-Based Analysis Reveals the Taxonomy and Diversity of the Family Idiomarinaceae.</title>
        <authorList>
            <person name="Liu Y."/>
            <person name="Lai Q."/>
            <person name="Shao Z."/>
        </authorList>
    </citation>
    <scope>NUCLEOTIDE SEQUENCE [LARGE SCALE GENOMIC DNA]</scope>
    <source>
        <strain evidence="4">SW15</strain>
    </source>
</reference>